<evidence type="ECO:0000256" key="6">
    <source>
        <dbReference type="SAM" id="Phobius"/>
    </source>
</evidence>
<keyword evidence="2" id="KW-1003">Cell membrane</keyword>
<evidence type="ECO:0000256" key="5">
    <source>
        <dbReference type="ARBA" id="ARBA00023136"/>
    </source>
</evidence>
<evidence type="ECO:0000313" key="7">
    <source>
        <dbReference type="EMBL" id="SDS26775.1"/>
    </source>
</evidence>
<evidence type="ECO:0000256" key="4">
    <source>
        <dbReference type="ARBA" id="ARBA00022989"/>
    </source>
</evidence>
<dbReference type="OrthoDB" id="1123508at2"/>
<sequence length="319" mass="36109">MTKIEDSIVNEVEEEVKPKTWKDRLWSATKLILKIAITSALLYYVFSKVHFSDVKARLINANYWWMLAGVFFYFLSMVASSWRLLSFFKSINLKLDPKFNFRLYLLGIFYNFLLPGGIGGDGYKIYLLNKTYKLPAKKVFWAILFDRLSGLWAIGLIIVCLKIFVPQIPIHMAIPLGVFAVGSVVYYLVVMKFFKDFGRHFFTGHAKAILVQSLQVMTIIMVLLGQDFTGKFAPYLLAFLISAIAAVVPVTIGGAGARELVFQKSATYFHIDAGLGIYISISFYLISLLVALTGIYYLLRPSRLTAGLPKAEEVQEIKE</sequence>
<dbReference type="PANTHER" id="PTHR40277:SF1">
    <property type="entry name" value="BLL5419 PROTEIN"/>
    <property type="match status" value="1"/>
</dbReference>
<evidence type="ECO:0008006" key="9">
    <source>
        <dbReference type="Google" id="ProtNLM"/>
    </source>
</evidence>
<evidence type="ECO:0000256" key="2">
    <source>
        <dbReference type="ARBA" id="ARBA00022475"/>
    </source>
</evidence>
<feature type="transmembrane region" description="Helical" evidence="6">
    <location>
        <begin position="173"/>
        <end position="194"/>
    </location>
</feature>
<proteinExistence type="predicted"/>
<feature type="transmembrane region" description="Helical" evidence="6">
    <location>
        <begin position="103"/>
        <end position="119"/>
    </location>
</feature>
<gene>
    <name evidence="7" type="ORF">SAMN05216490_0847</name>
</gene>
<feature type="transmembrane region" description="Helical" evidence="6">
    <location>
        <begin position="139"/>
        <end position="161"/>
    </location>
</feature>
<feature type="transmembrane region" description="Helical" evidence="6">
    <location>
        <begin position="63"/>
        <end position="82"/>
    </location>
</feature>
<keyword evidence="8" id="KW-1185">Reference proteome</keyword>
<name>A0A1H1QTR2_MUCMA</name>
<keyword evidence="3 6" id="KW-0812">Transmembrane</keyword>
<keyword evidence="4 6" id="KW-1133">Transmembrane helix</keyword>
<dbReference type="Pfam" id="PF03706">
    <property type="entry name" value="LPG_synthase_TM"/>
    <property type="match status" value="1"/>
</dbReference>
<dbReference type="InterPro" id="IPR022791">
    <property type="entry name" value="L-PG_synthase/AglD"/>
</dbReference>
<accession>A0A1H1QTR2</accession>
<protein>
    <recommendedName>
        <fullName evidence="9">Lysylphosphatidylglycerol synthase TM region</fullName>
    </recommendedName>
</protein>
<dbReference type="PANTHER" id="PTHR40277">
    <property type="entry name" value="BLL5419 PROTEIN"/>
    <property type="match status" value="1"/>
</dbReference>
<comment type="subcellular location">
    <subcellularLocation>
        <location evidence="1">Cell membrane</location>
        <topology evidence="1">Multi-pass membrane protein</topology>
    </subcellularLocation>
</comment>
<reference evidence="7 8" key="1">
    <citation type="submission" date="2016-10" db="EMBL/GenBank/DDBJ databases">
        <authorList>
            <person name="de Groot N.N."/>
        </authorList>
    </citation>
    <scope>NUCLEOTIDE SEQUENCE [LARGE SCALE GENOMIC DNA]</scope>
    <source>
        <strain evidence="7 8">MP1X4</strain>
    </source>
</reference>
<evidence type="ECO:0000313" key="8">
    <source>
        <dbReference type="Proteomes" id="UP000199679"/>
    </source>
</evidence>
<dbReference type="STRING" id="652787.SAMN05216490_0847"/>
<dbReference type="GO" id="GO:0005886">
    <property type="term" value="C:plasma membrane"/>
    <property type="evidence" value="ECO:0007669"/>
    <property type="project" value="UniProtKB-SubCell"/>
</dbReference>
<organism evidence="7 8">
    <name type="scientific">Mucilaginibacter mallensis</name>
    <dbReference type="NCBI Taxonomy" id="652787"/>
    <lineage>
        <taxon>Bacteria</taxon>
        <taxon>Pseudomonadati</taxon>
        <taxon>Bacteroidota</taxon>
        <taxon>Sphingobacteriia</taxon>
        <taxon>Sphingobacteriales</taxon>
        <taxon>Sphingobacteriaceae</taxon>
        <taxon>Mucilaginibacter</taxon>
    </lineage>
</organism>
<dbReference type="RefSeq" id="WP_091369652.1">
    <property type="nucleotide sequence ID" value="NZ_LT629740.1"/>
</dbReference>
<feature type="transmembrane region" description="Helical" evidence="6">
    <location>
        <begin position="277"/>
        <end position="299"/>
    </location>
</feature>
<feature type="transmembrane region" description="Helical" evidence="6">
    <location>
        <begin position="206"/>
        <end position="224"/>
    </location>
</feature>
<feature type="transmembrane region" description="Helical" evidence="6">
    <location>
        <begin position="236"/>
        <end position="257"/>
    </location>
</feature>
<feature type="transmembrane region" description="Helical" evidence="6">
    <location>
        <begin position="31"/>
        <end position="51"/>
    </location>
</feature>
<dbReference type="Proteomes" id="UP000199679">
    <property type="component" value="Chromosome I"/>
</dbReference>
<evidence type="ECO:0000256" key="3">
    <source>
        <dbReference type="ARBA" id="ARBA00022692"/>
    </source>
</evidence>
<keyword evidence="5 6" id="KW-0472">Membrane</keyword>
<dbReference type="EMBL" id="LT629740">
    <property type="protein sequence ID" value="SDS26775.1"/>
    <property type="molecule type" value="Genomic_DNA"/>
</dbReference>
<dbReference type="AlphaFoldDB" id="A0A1H1QTR2"/>
<evidence type="ECO:0000256" key="1">
    <source>
        <dbReference type="ARBA" id="ARBA00004651"/>
    </source>
</evidence>